<reference evidence="1" key="1">
    <citation type="submission" date="2021-03" db="EMBL/GenBank/DDBJ databases">
        <title>Evolutionary priming and transition to the ectomycorrhizal habit in an iconic lineage of mushroom-forming fungi: is preadaptation a requirement?</title>
        <authorList>
            <consortium name="DOE Joint Genome Institute"/>
            <person name="Looney B.P."/>
            <person name="Miyauchi S."/>
            <person name="Morin E."/>
            <person name="Drula E."/>
            <person name="Courty P.E."/>
            <person name="Chicoki N."/>
            <person name="Fauchery L."/>
            <person name="Kohler A."/>
            <person name="Kuo A."/>
            <person name="LaButti K."/>
            <person name="Pangilinan J."/>
            <person name="Lipzen A."/>
            <person name="Riley R."/>
            <person name="Andreopoulos W."/>
            <person name="He G."/>
            <person name="Johnson J."/>
            <person name="Barry K.W."/>
            <person name="Grigoriev I.V."/>
            <person name="Nagy L."/>
            <person name="Hibbett D."/>
            <person name="Henrissat B."/>
            <person name="Matheny P.B."/>
            <person name="Labbe J."/>
            <person name="Martin A.F."/>
        </authorList>
    </citation>
    <scope>NUCLEOTIDE SEQUENCE</scope>
    <source>
        <strain evidence="1">BPL698</strain>
    </source>
</reference>
<evidence type="ECO:0000313" key="1">
    <source>
        <dbReference type="EMBL" id="KAI9512557.1"/>
    </source>
</evidence>
<dbReference type="Proteomes" id="UP001207468">
    <property type="component" value="Unassembled WGS sequence"/>
</dbReference>
<proteinExistence type="predicted"/>
<gene>
    <name evidence="1" type="ORF">F5148DRAFT_1162508</name>
</gene>
<sequence>MYRLSGSIRQSSRIGRPIYNSSRFQHTEKGVGSPYSAKRYTFLNPTLITLGLIPVLTFALGTWQVQRLKWKINLIDQLSEKLQREPILLPSKVNLAAIPEFVFRRVTLRGRWDHAHSMLLGPRVLDGTNGYHLITPLIRENGSTVLVDRGFISDHTAAKRKYSTPDGEVEVHGMLRESQARNNFTPDNSPAKGEWYWVDVAAMADYAGGQSSNVQPVLVEEVFEGHGGDAAMRLSNGVPIGKLPTVDIRNAHASYVATWYSLSAVTTFMFIRLLLRQRRTSARLPRQ</sequence>
<protein>
    <submittedName>
        <fullName evidence="1">Mitochondrial protein required for respiration</fullName>
    </submittedName>
</protein>
<keyword evidence="2" id="KW-1185">Reference proteome</keyword>
<name>A0ACC0UM19_9AGAM</name>
<evidence type="ECO:0000313" key="2">
    <source>
        <dbReference type="Proteomes" id="UP001207468"/>
    </source>
</evidence>
<comment type="caution">
    <text evidence="1">The sequence shown here is derived from an EMBL/GenBank/DDBJ whole genome shotgun (WGS) entry which is preliminary data.</text>
</comment>
<organism evidence="1 2">
    <name type="scientific">Russula earlei</name>
    <dbReference type="NCBI Taxonomy" id="71964"/>
    <lineage>
        <taxon>Eukaryota</taxon>
        <taxon>Fungi</taxon>
        <taxon>Dikarya</taxon>
        <taxon>Basidiomycota</taxon>
        <taxon>Agaricomycotina</taxon>
        <taxon>Agaricomycetes</taxon>
        <taxon>Russulales</taxon>
        <taxon>Russulaceae</taxon>
        <taxon>Russula</taxon>
    </lineage>
</organism>
<accession>A0ACC0UM19</accession>
<dbReference type="EMBL" id="JAGFNK010000008">
    <property type="protein sequence ID" value="KAI9512557.1"/>
    <property type="molecule type" value="Genomic_DNA"/>
</dbReference>